<keyword evidence="2" id="KW-1185">Reference proteome</keyword>
<sequence>MRMMIKSISLRVRKCCWNRIIIEQVQENSVEIENLNYAIRYAKNRKIRMSVVEIVSMKFKQAIRGQFKWDWILQFWHQITE</sequence>
<evidence type="ECO:0000313" key="2">
    <source>
        <dbReference type="Proteomes" id="UP000683925"/>
    </source>
</evidence>
<dbReference type="Proteomes" id="UP000683925">
    <property type="component" value="Unassembled WGS sequence"/>
</dbReference>
<evidence type="ECO:0000313" key="1">
    <source>
        <dbReference type="EMBL" id="CAD8153052.1"/>
    </source>
</evidence>
<organism evidence="1 2">
    <name type="scientific">Paramecium octaurelia</name>
    <dbReference type="NCBI Taxonomy" id="43137"/>
    <lineage>
        <taxon>Eukaryota</taxon>
        <taxon>Sar</taxon>
        <taxon>Alveolata</taxon>
        <taxon>Ciliophora</taxon>
        <taxon>Intramacronucleata</taxon>
        <taxon>Oligohymenophorea</taxon>
        <taxon>Peniculida</taxon>
        <taxon>Parameciidae</taxon>
        <taxon>Paramecium</taxon>
    </lineage>
</organism>
<proteinExistence type="predicted"/>
<dbReference type="EMBL" id="CAJJDP010000027">
    <property type="protein sequence ID" value="CAD8153052.1"/>
    <property type="molecule type" value="Genomic_DNA"/>
</dbReference>
<accession>A0A8S1TNZ8</accession>
<dbReference type="AlphaFoldDB" id="A0A8S1TNZ8"/>
<comment type="caution">
    <text evidence="1">The sequence shown here is derived from an EMBL/GenBank/DDBJ whole genome shotgun (WGS) entry which is preliminary data.</text>
</comment>
<gene>
    <name evidence="1" type="ORF">POCTA_138.1.T0270188</name>
</gene>
<reference evidence="1" key="1">
    <citation type="submission" date="2021-01" db="EMBL/GenBank/DDBJ databases">
        <authorList>
            <consortium name="Genoscope - CEA"/>
            <person name="William W."/>
        </authorList>
    </citation>
    <scope>NUCLEOTIDE SEQUENCE</scope>
</reference>
<protein>
    <submittedName>
        <fullName evidence="1">Uncharacterized protein</fullName>
    </submittedName>
</protein>
<name>A0A8S1TNZ8_PAROT</name>